<keyword evidence="7" id="KW-0472">Membrane</keyword>
<comment type="caution">
    <text evidence="8">The sequence shown here is derived from an EMBL/GenBank/DDBJ whole genome shotgun (WGS) entry which is preliminary data.</text>
</comment>
<dbReference type="SUPFAM" id="SSF46894">
    <property type="entry name" value="C-terminal effector domain of the bipartite response regulators"/>
    <property type="match status" value="1"/>
</dbReference>
<evidence type="ECO:0000256" key="6">
    <source>
        <dbReference type="SAM" id="Coils"/>
    </source>
</evidence>
<dbReference type="PANTHER" id="PTHR46630:SF1">
    <property type="entry name" value="TETRATRICOPEPTIDE REPEAT PROTEIN 29"/>
    <property type="match status" value="1"/>
</dbReference>
<dbReference type="Gene3D" id="1.25.40.10">
    <property type="entry name" value="Tetratricopeptide repeat domain"/>
    <property type="match status" value="2"/>
</dbReference>
<dbReference type="SUPFAM" id="SSF48452">
    <property type="entry name" value="TPR-like"/>
    <property type="match status" value="2"/>
</dbReference>
<evidence type="ECO:0000256" key="2">
    <source>
        <dbReference type="ARBA" id="ARBA00022490"/>
    </source>
</evidence>
<protein>
    <submittedName>
        <fullName evidence="8">Uncharacterized protein</fullName>
    </submittedName>
</protein>
<keyword evidence="7" id="KW-0812">Transmembrane</keyword>
<comment type="similarity">
    <text evidence="5">Belongs to the Rap family.</text>
</comment>
<dbReference type="RefSeq" id="WP_164028918.1">
    <property type="nucleotide sequence ID" value="NZ_JAABOQ010000001.1"/>
</dbReference>
<dbReference type="AlphaFoldDB" id="A0A6M0CD59"/>
<dbReference type="PANTHER" id="PTHR46630">
    <property type="entry name" value="TETRATRICOPEPTIDE REPEAT PROTEIN 29"/>
    <property type="match status" value="1"/>
</dbReference>
<keyword evidence="7" id="KW-1133">Transmembrane helix</keyword>
<dbReference type="Gene3D" id="1.10.10.10">
    <property type="entry name" value="Winged helix-like DNA-binding domain superfamily/Winged helix DNA-binding domain"/>
    <property type="match status" value="1"/>
</dbReference>
<keyword evidence="9" id="KW-1185">Reference proteome</keyword>
<comment type="subcellular location">
    <subcellularLocation>
        <location evidence="1">Cytoplasm</location>
    </subcellularLocation>
</comment>
<dbReference type="GO" id="GO:0003677">
    <property type="term" value="F:DNA binding"/>
    <property type="evidence" value="ECO:0007669"/>
    <property type="project" value="InterPro"/>
</dbReference>
<proteinExistence type="inferred from homology"/>
<evidence type="ECO:0000313" key="8">
    <source>
        <dbReference type="EMBL" id="NER15641.1"/>
    </source>
</evidence>
<keyword evidence="3" id="KW-0677">Repeat</keyword>
<dbReference type="InterPro" id="IPR036388">
    <property type="entry name" value="WH-like_DNA-bd_sf"/>
</dbReference>
<gene>
    <name evidence="8" type="ORF">GWK10_00365</name>
</gene>
<evidence type="ECO:0000313" key="9">
    <source>
        <dbReference type="Proteomes" id="UP000474296"/>
    </source>
</evidence>
<keyword evidence="2" id="KW-0963">Cytoplasm</keyword>
<feature type="transmembrane region" description="Helical" evidence="7">
    <location>
        <begin position="401"/>
        <end position="420"/>
    </location>
</feature>
<evidence type="ECO:0000256" key="7">
    <source>
        <dbReference type="SAM" id="Phobius"/>
    </source>
</evidence>
<dbReference type="InterPro" id="IPR011990">
    <property type="entry name" value="TPR-like_helical_dom_sf"/>
</dbReference>
<dbReference type="GO" id="GO:0006355">
    <property type="term" value="P:regulation of DNA-templated transcription"/>
    <property type="evidence" value="ECO:0007669"/>
    <property type="project" value="InterPro"/>
</dbReference>
<dbReference type="GO" id="GO:0005737">
    <property type="term" value="C:cytoplasm"/>
    <property type="evidence" value="ECO:0007669"/>
    <property type="project" value="UniProtKB-SubCell"/>
</dbReference>
<dbReference type="EMBL" id="JAABOQ010000001">
    <property type="protein sequence ID" value="NER15641.1"/>
    <property type="molecule type" value="Genomic_DNA"/>
</dbReference>
<reference evidence="8 9" key="1">
    <citation type="submission" date="2020-01" db="EMBL/GenBank/DDBJ databases">
        <title>Spongiivirga citrea KCTC 32990T.</title>
        <authorList>
            <person name="Wang G."/>
        </authorList>
    </citation>
    <scope>NUCLEOTIDE SEQUENCE [LARGE SCALE GENOMIC DNA]</scope>
    <source>
        <strain evidence="8 9">KCTC 32990</strain>
    </source>
</reference>
<evidence type="ECO:0000256" key="4">
    <source>
        <dbReference type="ARBA" id="ARBA00022803"/>
    </source>
</evidence>
<keyword evidence="6" id="KW-0175">Coiled coil</keyword>
<sequence>MRILILFISVFSFYSISGQQQSKIDSLESALRQQPDSLKLETYSELVKHLLKTDLKKAKIVLDKKINLANKINDISLIAKAKLEIADYYTLTAEFENAEHEYLEIKELFLKNGDTLLAGNVLKNMVKTLMYQGKYEMGLEAALESLRINEKFEAPRTKLIGNYMTVGNIESVLEKYEKSLEYYRKAEQIAMEEKDTSQLVKVRHNLGENMNWLKRYPEGIPYFKSNIAYYKKMNNKIKLAFTYNSLGTLYYEMDSIGKSKFYIERSLKLTKKMGDLQGMAYNSRNLGRIYMRQNNPNKALELYKIGMKHSIQSKSTAILVADYRNVSNAYAASGDYLNAYEYRLKHQQLSDSLLNVKNTEKLNELEIKYQTEKKEAALALQEEEIKTLNEKAKVDKLNKTLYAGGTIGGIVLSGLLFFGFRQRMKKNKIEREKQEEIYKQEIEFKKKELASQTLHLVQKNSFLTELKENLENLKRSPDKFKMEFKRLVMLLKKESSGDKDWEVFKSYFAEVHDNFDNKLKSVYADISEKEIRLASFLKMNLSTKEIADMLNVLPDSVLKSKYRLKKKLNLDKETDLYGYLSGL</sequence>
<organism evidence="8 9">
    <name type="scientific">Spongiivirga citrea</name>
    <dbReference type="NCBI Taxonomy" id="1481457"/>
    <lineage>
        <taxon>Bacteria</taxon>
        <taxon>Pseudomonadati</taxon>
        <taxon>Bacteroidota</taxon>
        <taxon>Flavobacteriia</taxon>
        <taxon>Flavobacteriales</taxon>
        <taxon>Flavobacteriaceae</taxon>
        <taxon>Spongiivirga</taxon>
    </lineage>
</organism>
<keyword evidence="4" id="KW-0802">TPR repeat</keyword>
<feature type="coiled-coil region" evidence="6">
    <location>
        <begin position="355"/>
        <end position="398"/>
    </location>
</feature>
<dbReference type="Proteomes" id="UP000474296">
    <property type="component" value="Unassembled WGS sequence"/>
</dbReference>
<dbReference type="SMART" id="SM00028">
    <property type="entry name" value="TPR"/>
    <property type="match status" value="4"/>
</dbReference>
<dbReference type="InterPro" id="IPR019734">
    <property type="entry name" value="TPR_rpt"/>
</dbReference>
<evidence type="ECO:0000256" key="1">
    <source>
        <dbReference type="ARBA" id="ARBA00004496"/>
    </source>
</evidence>
<dbReference type="InterPro" id="IPR051476">
    <property type="entry name" value="Bac_ResReg_Asp_Phosphatase"/>
</dbReference>
<evidence type="ECO:0000256" key="3">
    <source>
        <dbReference type="ARBA" id="ARBA00022737"/>
    </source>
</evidence>
<evidence type="ECO:0000256" key="5">
    <source>
        <dbReference type="ARBA" id="ARBA00038253"/>
    </source>
</evidence>
<dbReference type="InterPro" id="IPR016032">
    <property type="entry name" value="Sig_transdc_resp-reg_C-effctor"/>
</dbReference>
<accession>A0A6M0CD59</accession>
<name>A0A6M0CD59_9FLAO</name>